<name>A0ABX5KSV0_9BURK</name>
<organism evidence="6 7">
    <name type="scientific">Paraburkholderia unamae</name>
    <dbReference type="NCBI Taxonomy" id="219649"/>
    <lineage>
        <taxon>Bacteria</taxon>
        <taxon>Pseudomonadati</taxon>
        <taxon>Pseudomonadota</taxon>
        <taxon>Betaproteobacteria</taxon>
        <taxon>Burkholderiales</taxon>
        <taxon>Burkholderiaceae</taxon>
        <taxon>Paraburkholderia</taxon>
    </lineage>
</organism>
<comment type="caution">
    <text evidence="6">The sequence shown here is derived from an EMBL/GenBank/DDBJ whole genome shotgun (WGS) entry which is preliminary data.</text>
</comment>
<keyword evidence="7" id="KW-1185">Reference proteome</keyword>
<protein>
    <submittedName>
        <fullName evidence="6">AraC-like DNA-binding protein</fullName>
    </submittedName>
</protein>
<evidence type="ECO:0000256" key="4">
    <source>
        <dbReference type="SAM" id="MobiDB-lite"/>
    </source>
</evidence>
<evidence type="ECO:0000313" key="6">
    <source>
        <dbReference type="EMBL" id="PVX85919.1"/>
    </source>
</evidence>
<proteinExistence type="predicted"/>
<keyword evidence="3" id="KW-0804">Transcription</keyword>
<dbReference type="SMART" id="SM00342">
    <property type="entry name" value="HTH_ARAC"/>
    <property type="match status" value="1"/>
</dbReference>
<reference evidence="6 7" key="1">
    <citation type="submission" date="2018-05" db="EMBL/GenBank/DDBJ databases">
        <title>Genomic Encyclopedia of Type Strains, Phase IV (KMG-V): Genome sequencing to study the core and pangenomes of soil and plant-associated prokaryotes.</title>
        <authorList>
            <person name="Whitman W."/>
        </authorList>
    </citation>
    <scope>NUCLEOTIDE SEQUENCE [LARGE SCALE GENOMIC DNA]</scope>
    <source>
        <strain evidence="6 7">SCZa-39</strain>
    </source>
</reference>
<dbReference type="SUPFAM" id="SSF46689">
    <property type="entry name" value="Homeodomain-like"/>
    <property type="match status" value="2"/>
</dbReference>
<dbReference type="PANTHER" id="PTHR46796">
    <property type="entry name" value="HTH-TYPE TRANSCRIPTIONAL ACTIVATOR RHAS-RELATED"/>
    <property type="match status" value="1"/>
</dbReference>
<gene>
    <name evidence="6" type="ORF">C7402_103497</name>
</gene>
<evidence type="ECO:0000259" key="5">
    <source>
        <dbReference type="PROSITE" id="PS01124"/>
    </source>
</evidence>
<dbReference type="EMBL" id="QEOB01000003">
    <property type="protein sequence ID" value="PVX85919.1"/>
    <property type="molecule type" value="Genomic_DNA"/>
</dbReference>
<evidence type="ECO:0000256" key="3">
    <source>
        <dbReference type="ARBA" id="ARBA00023163"/>
    </source>
</evidence>
<dbReference type="InterPro" id="IPR018062">
    <property type="entry name" value="HTH_AraC-typ_CS"/>
</dbReference>
<dbReference type="InterPro" id="IPR050204">
    <property type="entry name" value="AraC_XylS_family_regulators"/>
</dbReference>
<sequence length="208" mass="22671">MSNQLDTAKEATVEDAGGLPERDEGVAGQWRAWLVSARLARHSANETIMRGVVAPSEHSASQCDRAAAGGSPLRGGLAPWQLRRSQVYMLKHMNDSVCVESVASECGISVNHFVRAFKGSVGTTPHRWLMTERLKVAMTLMYDDNQSLAQIAVACGFSDQSHLTRVFSARIGIPPGQWRRNLKAMQPAVSPRIRALVHSWPAIASLLA</sequence>
<evidence type="ECO:0000313" key="7">
    <source>
        <dbReference type="Proteomes" id="UP000245712"/>
    </source>
</evidence>
<dbReference type="Gene3D" id="1.10.10.60">
    <property type="entry name" value="Homeodomain-like"/>
    <property type="match status" value="1"/>
</dbReference>
<feature type="domain" description="HTH araC/xylS-type" evidence="5">
    <location>
        <begin position="83"/>
        <end position="181"/>
    </location>
</feature>
<dbReference type="PROSITE" id="PS01124">
    <property type="entry name" value="HTH_ARAC_FAMILY_2"/>
    <property type="match status" value="1"/>
</dbReference>
<dbReference type="InterPro" id="IPR009057">
    <property type="entry name" value="Homeodomain-like_sf"/>
</dbReference>
<dbReference type="PANTHER" id="PTHR46796:SF14">
    <property type="entry name" value="TRANSCRIPTIONAL REGULATORY PROTEIN"/>
    <property type="match status" value="1"/>
</dbReference>
<dbReference type="PROSITE" id="PS00041">
    <property type="entry name" value="HTH_ARAC_FAMILY_1"/>
    <property type="match status" value="1"/>
</dbReference>
<accession>A0ABX5KSV0</accession>
<dbReference type="InterPro" id="IPR018060">
    <property type="entry name" value="HTH_AraC"/>
</dbReference>
<dbReference type="Pfam" id="PF12833">
    <property type="entry name" value="HTH_18"/>
    <property type="match status" value="1"/>
</dbReference>
<keyword evidence="1" id="KW-0805">Transcription regulation</keyword>
<evidence type="ECO:0000256" key="2">
    <source>
        <dbReference type="ARBA" id="ARBA00023125"/>
    </source>
</evidence>
<dbReference type="Proteomes" id="UP000245712">
    <property type="component" value="Unassembled WGS sequence"/>
</dbReference>
<evidence type="ECO:0000256" key="1">
    <source>
        <dbReference type="ARBA" id="ARBA00023015"/>
    </source>
</evidence>
<feature type="region of interest" description="Disordered" evidence="4">
    <location>
        <begin position="1"/>
        <end position="23"/>
    </location>
</feature>
<keyword evidence="2" id="KW-0238">DNA-binding</keyword>